<name>A0A0C2MHG8_THEKT</name>
<sequence>MVCCHKTSDANVAKRIVISQIQTTARELSNFSCPSKLNKSSFDLKMELKTVYETANVNNETAVSKEILPVVARRPPETTLNLLILYARIAKMVLMVASMNETVNEILVSLKRP</sequence>
<comment type="caution">
    <text evidence="1">The sequence shown here is derived from an EMBL/GenBank/DDBJ whole genome shotgun (WGS) entry which is preliminary data.</text>
</comment>
<dbReference type="EMBL" id="JWZT01004591">
    <property type="protein sequence ID" value="KII63784.1"/>
    <property type="molecule type" value="Genomic_DNA"/>
</dbReference>
<evidence type="ECO:0000313" key="1">
    <source>
        <dbReference type="EMBL" id="KII63784.1"/>
    </source>
</evidence>
<gene>
    <name evidence="1" type="ORF">RF11_15018</name>
</gene>
<dbReference type="AlphaFoldDB" id="A0A0C2MHG8"/>
<accession>A0A0C2MHG8</accession>
<organism evidence="1 2">
    <name type="scientific">Thelohanellus kitauei</name>
    <name type="common">Myxosporean</name>
    <dbReference type="NCBI Taxonomy" id="669202"/>
    <lineage>
        <taxon>Eukaryota</taxon>
        <taxon>Metazoa</taxon>
        <taxon>Cnidaria</taxon>
        <taxon>Myxozoa</taxon>
        <taxon>Myxosporea</taxon>
        <taxon>Bivalvulida</taxon>
        <taxon>Platysporina</taxon>
        <taxon>Myxobolidae</taxon>
        <taxon>Thelohanellus</taxon>
    </lineage>
</organism>
<reference evidence="1 2" key="1">
    <citation type="journal article" date="2014" name="Genome Biol. Evol.">
        <title>The genome of the myxosporean Thelohanellus kitauei shows adaptations to nutrient acquisition within its fish host.</title>
        <authorList>
            <person name="Yang Y."/>
            <person name="Xiong J."/>
            <person name="Zhou Z."/>
            <person name="Huo F."/>
            <person name="Miao W."/>
            <person name="Ran C."/>
            <person name="Liu Y."/>
            <person name="Zhang J."/>
            <person name="Feng J."/>
            <person name="Wang M."/>
            <person name="Wang M."/>
            <person name="Wang L."/>
            <person name="Yao B."/>
        </authorList>
    </citation>
    <scope>NUCLEOTIDE SEQUENCE [LARGE SCALE GENOMIC DNA]</scope>
    <source>
        <strain evidence="1">Wuqing</strain>
    </source>
</reference>
<proteinExistence type="predicted"/>
<evidence type="ECO:0000313" key="2">
    <source>
        <dbReference type="Proteomes" id="UP000031668"/>
    </source>
</evidence>
<keyword evidence="2" id="KW-1185">Reference proteome</keyword>
<dbReference type="Proteomes" id="UP000031668">
    <property type="component" value="Unassembled WGS sequence"/>
</dbReference>
<protein>
    <submittedName>
        <fullName evidence="1">Uncharacterized protein</fullName>
    </submittedName>
</protein>